<feature type="compositionally biased region" description="Pro residues" evidence="2">
    <location>
        <begin position="174"/>
        <end position="191"/>
    </location>
</feature>
<keyword evidence="5" id="KW-1185">Reference proteome</keyword>
<dbReference type="InterPro" id="IPR050330">
    <property type="entry name" value="Bact_OuterMem_StrucFunc"/>
</dbReference>
<evidence type="ECO:0000259" key="3">
    <source>
        <dbReference type="PROSITE" id="PS51123"/>
    </source>
</evidence>
<dbReference type="PANTHER" id="PTHR30329">
    <property type="entry name" value="STATOR ELEMENT OF FLAGELLAR MOTOR COMPLEX"/>
    <property type="match status" value="1"/>
</dbReference>
<dbReference type="Gene3D" id="3.30.1330.60">
    <property type="entry name" value="OmpA-like domain"/>
    <property type="match status" value="1"/>
</dbReference>
<feature type="region of interest" description="Disordered" evidence="2">
    <location>
        <begin position="72"/>
        <end position="110"/>
    </location>
</feature>
<dbReference type="Pfam" id="PF00691">
    <property type="entry name" value="OmpA"/>
    <property type="match status" value="1"/>
</dbReference>
<accession>A0A1N7IJW0</accession>
<dbReference type="AlphaFoldDB" id="A0A1N7IJW0"/>
<reference evidence="4 5" key="1">
    <citation type="submission" date="2017-01" db="EMBL/GenBank/DDBJ databases">
        <authorList>
            <person name="Mah S.A."/>
            <person name="Swanson W.J."/>
            <person name="Moy G.W."/>
            <person name="Vacquier V.D."/>
        </authorList>
    </citation>
    <scope>NUCLEOTIDE SEQUENCE [LARGE SCALE GENOMIC DNA]</scope>
    <source>
        <strain evidence="4 5">DSM 11589</strain>
    </source>
</reference>
<dbReference type="STRING" id="80876.SAMN05421779_101221"/>
<evidence type="ECO:0000313" key="5">
    <source>
        <dbReference type="Proteomes" id="UP000185678"/>
    </source>
</evidence>
<feature type="compositionally biased region" description="Low complexity" evidence="2">
    <location>
        <begin position="192"/>
        <end position="201"/>
    </location>
</feature>
<sequence>MFPIRLPQKVSEHASRHIPETVAAAASTPEAMRARTAALTGGRTRALRMGSLVAVALLSLSACSTMQDSWDSVFGSDGSSESETGTPSPDGLNGVAQPPAYSNGTSTRRMPSQQYALNELPNQSAPTVTSVATPQVAAEPVVQETPAPVVSQTAAPAPEPVVEAAPQVAEAPAPVAPPVPQPEPEPEPAPAPQAMAAPVAAPEPVASPVPEYVPPTGEADDTTTVVNGNGKVTVQSNGHAPAGASGSAANVGGLAMGLSMTGSGPYPLEAYNSAGTAVSTQVATIQFGNGAASLSARDRAILRQVVALQKQHNGMLRVVGHASSRTGDMSWDHHDMANLRVSQQRARAVMNALIEMGAPRSSLYVGAVADNEPMYQEVMPTGEAANRRTEVFLDY</sequence>
<dbReference type="CDD" id="cd07185">
    <property type="entry name" value="OmpA_C-like"/>
    <property type="match status" value="1"/>
</dbReference>
<evidence type="ECO:0000313" key="4">
    <source>
        <dbReference type="EMBL" id="SIS37271.1"/>
    </source>
</evidence>
<keyword evidence="1" id="KW-0472">Membrane</keyword>
<organism evidence="4 5">
    <name type="scientific">Insolitispirillum peregrinum</name>
    <dbReference type="NCBI Taxonomy" id="80876"/>
    <lineage>
        <taxon>Bacteria</taxon>
        <taxon>Pseudomonadati</taxon>
        <taxon>Pseudomonadota</taxon>
        <taxon>Alphaproteobacteria</taxon>
        <taxon>Rhodospirillales</taxon>
        <taxon>Novispirillaceae</taxon>
        <taxon>Insolitispirillum</taxon>
    </lineage>
</organism>
<name>A0A1N7IJW0_9PROT</name>
<gene>
    <name evidence="4" type="ORF">SAMN05421779_101221</name>
</gene>
<feature type="compositionally biased region" description="Low complexity" evidence="2">
    <location>
        <begin position="76"/>
        <end position="90"/>
    </location>
</feature>
<feature type="compositionally biased region" description="Polar residues" evidence="2">
    <location>
        <begin position="100"/>
        <end position="110"/>
    </location>
</feature>
<dbReference type="PROSITE" id="PS51123">
    <property type="entry name" value="OMPA_2"/>
    <property type="match status" value="1"/>
</dbReference>
<protein>
    <submittedName>
        <fullName evidence="4">Outer membrane protein OmpA</fullName>
    </submittedName>
</protein>
<dbReference type="SUPFAM" id="SSF103088">
    <property type="entry name" value="OmpA-like"/>
    <property type="match status" value="1"/>
</dbReference>
<proteinExistence type="predicted"/>
<feature type="domain" description="OmpA-like" evidence="3">
    <location>
        <begin position="274"/>
        <end position="395"/>
    </location>
</feature>
<dbReference type="PANTHER" id="PTHR30329:SF21">
    <property type="entry name" value="LIPOPROTEIN YIAD-RELATED"/>
    <property type="match status" value="1"/>
</dbReference>
<evidence type="ECO:0000256" key="1">
    <source>
        <dbReference type="PROSITE-ProRule" id="PRU00473"/>
    </source>
</evidence>
<dbReference type="InterPro" id="IPR036737">
    <property type="entry name" value="OmpA-like_sf"/>
</dbReference>
<dbReference type="GO" id="GO:0016020">
    <property type="term" value="C:membrane"/>
    <property type="evidence" value="ECO:0007669"/>
    <property type="project" value="UniProtKB-UniRule"/>
</dbReference>
<feature type="region of interest" description="Disordered" evidence="2">
    <location>
        <begin position="172"/>
        <end position="201"/>
    </location>
</feature>
<dbReference type="InterPro" id="IPR006665">
    <property type="entry name" value="OmpA-like"/>
</dbReference>
<dbReference type="EMBL" id="FTOA01000001">
    <property type="protein sequence ID" value="SIS37271.1"/>
    <property type="molecule type" value="Genomic_DNA"/>
</dbReference>
<evidence type="ECO:0000256" key="2">
    <source>
        <dbReference type="SAM" id="MobiDB-lite"/>
    </source>
</evidence>
<dbReference type="Proteomes" id="UP000185678">
    <property type="component" value="Unassembled WGS sequence"/>
</dbReference>